<dbReference type="Proteomes" id="UP001282284">
    <property type="component" value="Unassembled WGS sequence"/>
</dbReference>
<evidence type="ECO:0000313" key="2">
    <source>
        <dbReference type="Proteomes" id="UP001282284"/>
    </source>
</evidence>
<reference evidence="1 2" key="1">
    <citation type="submission" date="2023-06" db="EMBL/GenBank/DDBJ databases">
        <title>Sporosarcina sp. nov., isolated from Korean traditional fermented seafood 'Jeotgal'.</title>
        <authorList>
            <person name="Yang A.I."/>
            <person name="Shin N.-R."/>
        </authorList>
    </citation>
    <scope>NUCLEOTIDE SEQUENCE [LARGE SCALE GENOMIC DNA]</scope>
    <source>
        <strain evidence="1 2">KCTC13119</strain>
    </source>
</reference>
<accession>A0ABU4GA89</accession>
<gene>
    <name evidence="1" type="ORF">QT711_11780</name>
</gene>
<organism evidence="1 2">
    <name type="scientific">Sporosarcina saromensis</name>
    <dbReference type="NCBI Taxonomy" id="359365"/>
    <lineage>
        <taxon>Bacteria</taxon>
        <taxon>Bacillati</taxon>
        <taxon>Bacillota</taxon>
        <taxon>Bacilli</taxon>
        <taxon>Bacillales</taxon>
        <taxon>Caryophanaceae</taxon>
        <taxon>Sporosarcina</taxon>
    </lineage>
</organism>
<dbReference type="EMBL" id="JAUBDI010000010">
    <property type="protein sequence ID" value="MDW0113868.1"/>
    <property type="molecule type" value="Genomic_DNA"/>
</dbReference>
<protein>
    <submittedName>
        <fullName evidence="1">Uncharacterized protein</fullName>
    </submittedName>
</protein>
<sequence length="135" mass="15748">MDNQMSVLMDIYESIEELSRIGDSLTNPEEAIMLGFWEELKLTEHEVNALKASGLNDHIISGIEKIIKERMLLSFHQFFAVLDGVGDPKFRNEDSVWLGLKLVNKTLNDEPEDEEFLHDQLFDAYWDWIEMKSKK</sequence>
<name>A0ABU4GA89_9BACL</name>
<keyword evidence="2" id="KW-1185">Reference proteome</keyword>
<comment type="caution">
    <text evidence="1">The sequence shown here is derived from an EMBL/GenBank/DDBJ whole genome shotgun (WGS) entry which is preliminary data.</text>
</comment>
<dbReference type="RefSeq" id="WP_317944487.1">
    <property type="nucleotide sequence ID" value="NZ_JAUBDI010000010.1"/>
</dbReference>
<evidence type="ECO:0000313" key="1">
    <source>
        <dbReference type="EMBL" id="MDW0113868.1"/>
    </source>
</evidence>
<proteinExistence type="predicted"/>